<name>A0A345ZAF2_9BACT</name>
<keyword evidence="6" id="KW-1185">Reference proteome</keyword>
<dbReference type="InterPro" id="IPR050776">
    <property type="entry name" value="Ank_Repeat/CDKN_Inhibitor"/>
</dbReference>
<reference evidence="5 6" key="1">
    <citation type="submission" date="2017-12" db="EMBL/GenBank/DDBJ databases">
        <title>Chromulinavorax destructans is a abundant pathogen of dominant heterotrophic picoflagllates.</title>
        <authorList>
            <person name="Deeg C.M."/>
            <person name="Zimmer M."/>
            <person name="Suttle C.A."/>
        </authorList>
    </citation>
    <scope>NUCLEOTIDE SEQUENCE [LARGE SCALE GENOMIC DNA]</scope>
    <source>
        <strain evidence="5 6">SeV1</strain>
    </source>
</reference>
<dbReference type="KEGG" id="cdes:C0J27_00690"/>
<feature type="repeat" description="ANK" evidence="3">
    <location>
        <begin position="262"/>
        <end position="294"/>
    </location>
</feature>
<dbReference type="AlphaFoldDB" id="A0A345ZAF2"/>
<organism evidence="5 6">
    <name type="scientific">Candidatus Chromulinivorax destructor</name>
    <dbReference type="NCBI Taxonomy" id="2066483"/>
    <lineage>
        <taxon>Bacteria</taxon>
        <taxon>Candidatus Babelota</taxon>
        <taxon>Candidatus Babeliae</taxon>
        <taxon>Candidatus Babeliales</taxon>
        <taxon>Candidatus Chromulinivoraceae</taxon>
        <taxon>Candidatus Chromulinivorax</taxon>
    </lineage>
</organism>
<protein>
    <submittedName>
        <fullName evidence="5">Uncharacterized protein</fullName>
    </submittedName>
</protein>
<feature type="repeat" description="ANK" evidence="3">
    <location>
        <begin position="295"/>
        <end position="327"/>
    </location>
</feature>
<evidence type="ECO:0000256" key="4">
    <source>
        <dbReference type="SAM" id="SignalP"/>
    </source>
</evidence>
<dbReference type="SMART" id="SM00248">
    <property type="entry name" value="ANK"/>
    <property type="match status" value="6"/>
</dbReference>
<dbReference type="PANTHER" id="PTHR24201:SF16">
    <property type="entry name" value="ANKYRIN-1-LIKE-RELATED"/>
    <property type="match status" value="1"/>
</dbReference>
<keyword evidence="1" id="KW-0677">Repeat</keyword>
<sequence length="396" mass="44224">MKKLHMKTNKLLFVLMIGLSSAITVSCSQQDVTPAQMRQNIINDAMKPENYSDLKQDLAFLESQGLLQPDSFYNLLQENVTESQDATFNEVIEKAQDLLTKHMKDEFISTIERALEERKSLDYYIDALTRPLFSYVMQRKYTDMVLYNIAREWLIDIQHCQNFSPLHIAAVVGNKEILQLLVDSGVNVDIQEPKEKMSPLHIAVLYGHTEIVQNLLAARANVHTVNSGGMTPLHIAILNNQKDIVKLLVEYGADINSHIIGSEFTPLHLAAKKGYIEIAKLLLMAGVDINIQGLSGCTPLHIAVEQDQIESINFLVEHGANIDQGTHNGVTPLHFASCKGNAEIVRLLIAAGCNPEISTIRGRSAQEFAKTDEIRDILRRTGLGNNQSQVERCLIS</sequence>
<dbReference type="PROSITE" id="PS50088">
    <property type="entry name" value="ANK_REPEAT"/>
    <property type="match status" value="6"/>
</dbReference>
<feature type="repeat" description="ANK" evidence="3">
    <location>
        <begin position="161"/>
        <end position="193"/>
    </location>
</feature>
<keyword evidence="2 3" id="KW-0040">ANK repeat</keyword>
<feature type="signal peptide" evidence="4">
    <location>
        <begin position="1"/>
        <end position="22"/>
    </location>
</feature>
<feature type="repeat" description="ANK" evidence="3">
    <location>
        <begin position="228"/>
        <end position="256"/>
    </location>
</feature>
<feature type="repeat" description="ANK" evidence="3">
    <location>
        <begin position="195"/>
        <end position="227"/>
    </location>
</feature>
<feature type="chain" id="PRO_5016856179" evidence="4">
    <location>
        <begin position="23"/>
        <end position="396"/>
    </location>
</feature>
<dbReference type="InterPro" id="IPR002110">
    <property type="entry name" value="Ankyrin_rpt"/>
</dbReference>
<dbReference type="Pfam" id="PF00023">
    <property type="entry name" value="Ank"/>
    <property type="match status" value="1"/>
</dbReference>
<keyword evidence="4" id="KW-0732">Signal</keyword>
<accession>A0A345ZAF2</accession>
<evidence type="ECO:0000313" key="5">
    <source>
        <dbReference type="EMBL" id="AXK60269.1"/>
    </source>
</evidence>
<dbReference type="EMBL" id="CP025544">
    <property type="protein sequence ID" value="AXK60269.1"/>
    <property type="molecule type" value="Genomic_DNA"/>
</dbReference>
<dbReference type="Proteomes" id="UP000254834">
    <property type="component" value="Chromosome"/>
</dbReference>
<evidence type="ECO:0000256" key="1">
    <source>
        <dbReference type="ARBA" id="ARBA00022737"/>
    </source>
</evidence>
<dbReference type="RefSeq" id="WP_115585284.1">
    <property type="nucleotide sequence ID" value="NZ_CP025544.1"/>
</dbReference>
<proteinExistence type="predicted"/>
<dbReference type="SUPFAM" id="SSF48403">
    <property type="entry name" value="Ankyrin repeat"/>
    <property type="match status" value="1"/>
</dbReference>
<feature type="repeat" description="ANK" evidence="3">
    <location>
        <begin position="328"/>
        <end position="360"/>
    </location>
</feature>
<dbReference type="PROSITE" id="PS50297">
    <property type="entry name" value="ANK_REP_REGION"/>
    <property type="match status" value="6"/>
</dbReference>
<dbReference type="PROSITE" id="PS51257">
    <property type="entry name" value="PROKAR_LIPOPROTEIN"/>
    <property type="match status" value="1"/>
</dbReference>
<dbReference type="Pfam" id="PF13857">
    <property type="entry name" value="Ank_5"/>
    <property type="match status" value="1"/>
</dbReference>
<dbReference type="PANTHER" id="PTHR24201">
    <property type="entry name" value="ANK_REP_REGION DOMAIN-CONTAINING PROTEIN"/>
    <property type="match status" value="1"/>
</dbReference>
<evidence type="ECO:0000313" key="6">
    <source>
        <dbReference type="Proteomes" id="UP000254834"/>
    </source>
</evidence>
<evidence type="ECO:0000256" key="3">
    <source>
        <dbReference type="PROSITE-ProRule" id="PRU00023"/>
    </source>
</evidence>
<evidence type="ECO:0000256" key="2">
    <source>
        <dbReference type="ARBA" id="ARBA00023043"/>
    </source>
</evidence>
<dbReference type="OrthoDB" id="407974at2"/>
<dbReference type="PRINTS" id="PR01415">
    <property type="entry name" value="ANKYRIN"/>
</dbReference>
<dbReference type="Gene3D" id="1.25.40.20">
    <property type="entry name" value="Ankyrin repeat-containing domain"/>
    <property type="match status" value="2"/>
</dbReference>
<gene>
    <name evidence="5" type="ORF">C0J27_00690</name>
</gene>
<dbReference type="Pfam" id="PF12796">
    <property type="entry name" value="Ank_2"/>
    <property type="match status" value="1"/>
</dbReference>
<dbReference type="InterPro" id="IPR036770">
    <property type="entry name" value="Ankyrin_rpt-contain_sf"/>
</dbReference>